<organism evidence="3 4">
    <name type="scientific">Kosmotoga pacifica</name>
    <dbReference type="NCBI Taxonomy" id="1330330"/>
    <lineage>
        <taxon>Bacteria</taxon>
        <taxon>Thermotogati</taxon>
        <taxon>Thermotogota</taxon>
        <taxon>Thermotogae</taxon>
        <taxon>Kosmotogales</taxon>
        <taxon>Kosmotogaceae</taxon>
        <taxon>Kosmotoga</taxon>
    </lineage>
</organism>
<dbReference type="Gene3D" id="3.60.21.10">
    <property type="match status" value="1"/>
</dbReference>
<evidence type="ECO:0000256" key="1">
    <source>
        <dbReference type="SAM" id="Phobius"/>
    </source>
</evidence>
<gene>
    <name evidence="3" type="ORF">IX53_09505</name>
</gene>
<evidence type="ECO:0000259" key="2">
    <source>
        <dbReference type="Pfam" id="PF00149"/>
    </source>
</evidence>
<reference evidence="3 4" key="1">
    <citation type="submission" date="2015-04" db="EMBL/GenBank/DDBJ databases">
        <title>Complete Genome Sequence of Kosmotoga pacifica SLHLJ1.</title>
        <authorList>
            <person name="Jiang L.J."/>
            <person name="Shao Z.Z."/>
            <person name="Jebbar M."/>
        </authorList>
    </citation>
    <scope>NUCLEOTIDE SEQUENCE [LARGE SCALE GENOMIC DNA]</scope>
    <source>
        <strain evidence="3 4">SLHLJ1</strain>
    </source>
</reference>
<dbReference type="PATRIC" id="fig|1330330.3.peg.1936"/>
<feature type="transmembrane region" description="Helical" evidence="1">
    <location>
        <begin position="280"/>
        <end position="309"/>
    </location>
</feature>
<evidence type="ECO:0000313" key="4">
    <source>
        <dbReference type="Proteomes" id="UP000035159"/>
    </source>
</evidence>
<dbReference type="KEGG" id="kpf:IX53_09505"/>
<keyword evidence="4" id="KW-1185">Reference proteome</keyword>
<keyword evidence="1" id="KW-0812">Transmembrane</keyword>
<dbReference type="InterPro" id="IPR004843">
    <property type="entry name" value="Calcineurin-like_PHP"/>
</dbReference>
<sequence>MILTSTLKLTLPIIQNESIKDIICNSIKSIDPSANEFSFVVLGDNKNSVSTFGKIIDEINANPDISFVINTGDLVFDGSLTKYNYFLKQIFKLHKPFLPVVGNHDVADGGMNNYVEFFGPLYYTFATKEAYFIILNDSNEETIDGWQIKWLEEQFELSKKYEYTFVFLHVPLFDPRLSMENQPGHSLENIDNAMEILHLLKKFKVTMVFAGHIHGYFRGNWDGVPYTITGGAGAELVGLDKEHYFYHYIIVHVKKSGIEYNVVRVNSPDFNVMDRVGAFLWLYLYSFVVINYWWIVLTIGVVIFTVLIVRGFKKEIMKIWHWLIRRKIIRLISKFFVESKSH</sequence>
<feature type="domain" description="Calcineurin-like phosphoesterase" evidence="2">
    <location>
        <begin position="38"/>
        <end position="216"/>
    </location>
</feature>
<evidence type="ECO:0000313" key="3">
    <source>
        <dbReference type="EMBL" id="AKI98355.1"/>
    </source>
</evidence>
<dbReference type="GO" id="GO:0016787">
    <property type="term" value="F:hydrolase activity"/>
    <property type="evidence" value="ECO:0007669"/>
    <property type="project" value="InterPro"/>
</dbReference>
<dbReference type="InterPro" id="IPR029052">
    <property type="entry name" value="Metallo-depent_PP-like"/>
</dbReference>
<dbReference type="STRING" id="1330330.IX53_09505"/>
<dbReference type="SUPFAM" id="SSF56300">
    <property type="entry name" value="Metallo-dependent phosphatases"/>
    <property type="match status" value="1"/>
</dbReference>
<name>A0A0G2Z9Q8_9BACT</name>
<proteinExistence type="predicted"/>
<dbReference type="AlphaFoldDB" id="A0A0G2Z9Q8"/>
<accession>A0A0G2Z9Q8</accession>
<dbReference type="PANTHER" id="PTHR43143">
    <property type="entry name" value="METALLOPHOSPHOESTERASE, CALCINEURIN SUPERFAMILY"/>
    <property type="match status" value="1"/>
</dbReference>
<protein>
    <submittedName>
        <fullName evidence="3">Metallophosphoesterase</fullName>
    </submittedName>
</protein>
<dbReference type="EMBL" id="CP011232">
    <property type="protein sequence ID" value="AKI98355.1"/>
    <property type="molecule type" value="Genomic_DNA"/>
</dbReference>
<dbReference type="PANTHER" id="PTHR43143:SF1">
    <property type="entry name" value="SERINE_THREONINE-PROTEIN PHOSPHATASE CPPED1"/>
    <property type="match status" value="1"/>
</dbReference>
<dbReference type="Proteomes" id="UP000035159">
    <property type="component" value="Chromosome"/>
</dbReference>
<keyword evidence="1" id="KW-1133">Transmembrane helix</keyword>
<dbReference type="Pfam" id="PF00149">
    <property type="entry name" value="Metallophos"/>
    <property type="match status" value="1"/>
</dbReference>
<dbReference type="InterPro" id="IPR051918">
    <property type="entry name" value="STPP_CPPED1"/>
</dbReference>
<keyword evidence="1" id="KW-0472">Membrane</keyword>